<dbReference type="PANTHER" id="PTHR42951">
    <property type="entry name" value="METALLO-BETA-LACTAMASE DOMAIN-CONTAINING"/>
    <property type="match status" value="1"/>
</dbReference>
<comment type="caution">
    <text evidence="2">The sequence shown here is derived from an EMBL/GenBank/DDBJ whole genome shotgun (WGS) entry which is preliminary data.</text>
</comment>
<accession>A0A2T2WJA2</accession>
<dbReference type="AlphaFoldDB" id="A0A2T2WJA2"/>
<dbReference type="Gene3D" id="3.60.15.10">
    <property type="entry name" value="Ribonuclease Z/Hydroxyacylglutathione hydrolase-like"/>
    <property type="match status" value="1"/>
</dbReference>
<organism evidence="2 3">
    <name type="scientific">Sulfobacillus acidophilus</name>
    <dbReference type="NCBI Taxonomy" id="53633"/>
    <lineage>
        <taxon>Bacteria</taxon>
        <taxon>Bacillati</taxon>
        <taxon>Bacillota</taxon>
        <taxon>Clostridia</taxon>
        <taxon>Eubacteriales</taxon>
        <taxon>Clostridiales Family XVII. Incertae Sedis</taxon>
        <taxon>Sulfobacillus</taxon>
    </lineage>
</organism>
<name>A0A2T2WJA2_9FIRM</name>
<dbReference type="SMART" id="SM00849">
    <property type="entry name" value="Lactamase_B"/>
    <property type="match status" value="1"/>
</dbReference>
<dbReference type="InterPro" id="IPR050855">
    <property type="entry name" value="NDM-1-like"/>
</dbReference>
<dbReference type="InterPro" id="IPR036866">
    <property type="entry name" value="RibonucZ/Hydroxyglut_hydro"/>
</dbReference>
<dbReference type="EMBL" id="PXYV01000019">
    <property type="protein sequence ID" value="PSR22318.1"/>
    <property type="molecule type" value="Genomic_DNA"/>
</dbReference>
<feature type="domain" description="Metallo-beta-lactamase" evidence="1">
    <location>
        <begin position="17"/>
        <end position="219"/>
    </location>
</feature>
<proteinExistence type="predicted"/>
<gene>
    <name evidence="2" type="ORF">C7B45_07370</name>
</gene>
<evidence type="ECO:0000259" key="1">
    <source>
        <dbReference type="SMART" id="SM00849"/>
    </source>
</evidence>
<sequence length="305" mass="34306">MRDDWLKVFERPLGTVALRVYLIRGERCSVMIDTAMRGFESLVQEALAVLTDDFPPLDYIINTHAHHDHIGLNAWVRDQTQAKIVAHRWGVPWIEDPDRNYREFVFGAFPNLIADSLSLRQEVRETMGSGTPVDVAVVGGERIDLGGCHLSLIDCSGHVPGEIGLLVEEAGYLILGDALTSFDLPFFHGHLCPEAYRATLERLRDLARTDAFDTIVSIHEPPVRGKRAIEEALSRRQQALALLDETILRYLTGAPQTLADLWVAVSRDWKKQPEFRGLQTINAHLLSLCRTGRVRQHGERFALDG</sequence>
<dbReference type="SUPFAM" id="SSF56281">
    <property type="entry name" value="Metallo-hydrolase/oxidoreductase"/>
    <property type="match status" value="1"/>
</dbReference>
<dbReference type="Pfam" id="PF00753">
    <property type="entry name" value="Lactamase_B"/>
    <property type="match status" value="1"/>
</dbReference>
<dbReference type="InterPro" id="IPR001279">
    <property type="entry name" value="Metallo-B-lactamas"/>
</dbReference>
<evidence type="ECO:0000313" key="3">
    <source>
        <dbReference type="Proteomes" id="UP000241848"/>
    </source>
</evidence>
<protein>
    <recommendedName>
        <fullName evidence="1">Metallo-beta-lactamase domain-containing protein</fullName>
    </recommendedName>
</protein>
<reference evidence="2 3" key="1">
    <citation type="journal article" date="2014" name="BMC Genomics">
        <title>Comparison of environmental and isolate Sulfobacillus genomes reveals diverse carbon, sulfur, nitrogen, and hydrogen metabolisms.</title>
        <authorList>
            <person name="Justice N.B."/>
            <person name="Norman A."/>
            <person name="Brown C.T."/>
            <person name="Singh A."/>
            <person name="Thomas B.C."/>
            <person name="Banfield J.F."/>
        </authorList>
    </citation>
    <scope>NUCLEOTIDE SEQUENCE [LARGE SCALE GENOMIC DNA]</scope>
    <source>
        <strain evidence="2">AMDSBA3</strain>
    </source>
</reference>
<evidence type="ECO:0000313" key="2">
    <source>
        <dbReference type="EMBL" id="PSR22318.1"/>
    </source>
</evidence>
<dbReference type="Proteomes" id="UP000241848">
    <property type="component" value="Unassembled WGS sequence"/>
</dbReference>